<dbReference type="EMBL" id="FOCQ01000006">
    <property type="protein sequence ID" value="SEN15892.1"/>
    <property type="molecule type" value="Genomic_DNA"/>
</dbReference>
<dbReference type="RefSeq" id="WP_244527501.1">
    <property type="nucleotide sequence ID" value="NZ_FOCQ01000006.1"/>
</dbReference>
<dbReference type="NCBIfam" id="TIGR02357">
    <property type="entry name" value="ECF_ThiT_YuaJ"/>
    <property type="match status" value="1"/>
</dbReference>
<feature type="transmembrane region" description="Helical" evidence="1">
    <location>
        <begin position="33"/>
        <end position="49"/>
    </location>
</feature>
<gene>
    <name evidence="2" type="ORF">SAMN05444955_106195</name>
</gene>
<keyword evidence="3" id="KW-1185">Reference proteome</keyword>
<dbReference type="STRING" id="1173111.SAMN05444955_106195"/>
<feature type="transmembrane region" description="Helical" evidence="1">
    <location>
        <begin position="81"/>
        <end position="97"/>
    </location>
</feature>
<feature type="transmembrane region" description="Helical" evidence="1">
    <location>
        <begin position="150"/>
        <end position="173"/>
    </location>
</feature>
<dbReference type="Proteomes" id="UP000199695">
    <property type="component" value="Unassembled WGS sequence"/>
</dbReference>
<evidence type="ECO:0000256" key="1">
    <source>
        <dbReference type="SAM" id="Phobius"/>
    </source>
</evidence>
<reference evidence="2 3" key="1">
    <citation type="submission" date="2016-10" db="EMBL/GenBank/DDBJ databases">
        <authorList>
            <person name="de Groot N.N."/>
        </authorList>
    </citation>
    <scope>NUCLEOTIDE SEQUENCE [LARGE SCALE GENOMIC DNA]</scope>
    <source>
        <strain evidence="2 3">DSM 46701</strain>
    </source>
</reference>
<proteinExistence type="predicted"/>
<dbReference type="InterPro" id="IPR012651">
    <property type="entry name" value="Thia_Transptr_ThiT"/>
</dbReference>
<name>A0A1H8E8V9_9BACL</name>
<keyword evidence="1" id="KW-1133">Transmembrane helix</keyword>
<accession>A0A1H8E8V9</accession>
<evidence type="ECO:0000313" key="3">
    <source>
        <dbReference type="Proteomes" id="UP000199695"/>
    </source>
</evidence>
<feature type="transmembrane region" description="Helical" evidence="1">
    <location>
        <begin position="56"/>
        <end position="75"/>
    </location>
</feature>
<keyword evidence="1" id="KW-0472">Membrane</keyword>
<keyword evidence="1" id="KW-0812">Transmembrane</keyword>
<dbReference type="GO" id="GO:0005886">
    <property type="term" value="C:plasma membrane"/>
    <property type="evidence" value="ECO:0007669"/>
    <property type="project" value="InterPro"/>
</dbReference>
<feature type="transmembrane region" description="Helical" evidence="1">
    <location>
        <begin position="7"/>
        <end position="27"/>
    </location>
</feature>
<feature type="transmembrane region" description="Helical" evidence="1">
    <location>
        <begin position="109"/>
        <end position="138"/>
    </location>
</feature>
<evidence type="ECO:0000313" key="2">
    <source>
        <dbReference type="EMBL" id="SEN15892.1"/>
    </source>
</evidence>
<dbReference type="Gene3D" id="1.10.1760.20">
    <property type="match status" value="1"/>
</dbReference>
<protein>
    <submittedName>
        <fullName evidence="2">Thiamine transporter</fullName>
    </submittedName>
</protein>
<dbReference type="AlphaFoldDB" id="A0A1H8E8V9"/>
<organism evidence="2 3">
    <name type="scientific">Lihuaxuella thermophila</name>
    <dbReference type="NCBI Taxonomy" id="1173111"/>
    <lineage>
        <taxon>Bacteria</taxon>
        <taxon>Bacillati</taxon>
        <taxon>Bacillota</taxon>
        <taxon>Bacilli</taxon>
        <taxon>Bacillales</taxon>
        <taxon>Thermoactinomycetaceae</taxon>
        <taxon>Lihuaxuella</taxon>
    </lineage>
</organism>
<dbReference type="GO" id="GO:0015234">
    <property type="term" value="F:thiamine transmembrane transporter activity"/>
    <property type="evidence" value="ECO:0007669"/>
    <property type="project" value="InterPro"/>
</dbReference>
<sequence>MIQSSRLITMIEIAVMTAIAVVLDRWILFQMPQGGSVTLVMVPIAILAFRRGLVPGLVCGLLTGILLLIFSGYVVHPVQAILDYPLAFGLLGLSGVIRLQSYASRIAKVLMAGAGLLIAGGLRFLAHYLSGIIFFASYAPEGQPVYLYSLIYNLTYILPQILLSLIVLGLLIYSAPQLVLKQR</sequence>
<dbReference type="Pfam" id="PF09515">
    <property type="entry name" value="Thia_YuaJ"/>
    <property type="match status" value="1"/>
</dbReference>